<proteinExistence type="predicted"/>
<accession>A0AAD5IFS3</accession>
<protein>
    <submittedName>
        <fullName evidence="2">Uncharacterized protein</fullName>
    </submittedName>
</protein>
<keyword evidence="1" id="KW-0472">Membrane</keyword>
<dbReference type="EMBL" id="JAJSOW010000106">
    <property type="protein sequence ID" value="KAI9160199.1"/>
    <property type="molecule type" value="Genomic_DNA"/>
</dbReference>
<keyword evidence="1" id="KW-0812">Transmembrane</keyword>
<evidence type="ECO:0000313" key="3">
    <source>
        <dbReference type="Proteomes" id="UP001064489"/>
    </source>
</evidence>
<name>A0AAD5IFS3_ACENE</name>
<reference evidence="2" key="1">
    <citation type="journal article" date="2022" name="Plant J.">
        <title>Strategies of tolerance reflected in two North American maple genomes.</title>
        <authorList>
            <person name="McEvoy S.L."/>
            <person name="Sezen U.U."/>
            <person name="Trouern-Trend A."/>
            <person name="McMahon S.M."/>
            <person name="Schaberg P.G."/>
            <person name="Yang J."/>
            <person name="Wegrzyn J.L."/>
            <person name="Swenson N.G."/>
        </authorList>
    </citation>
    <scope>NUCLEOTIDE SEQUENCE</scope>
    <source>
        <strain evidence="2">91603</strain>
    </source>
</reference>
<evidence type="ECO:0000313" key="2">
    <source>
        <dbReference type="EMBL" id="KAI9160199.1"/>
    </source>
</evidence>
<comment type="caution">
    <text evidence="2">The sequence shown here is derived from an EMBL/GenBank/DDBJ whole genome shotgun (WGS) entry which is preliminary data.</text>
</comment>
<evidence type="ECO:0000256" key="1">
    <source>
        <dbReference type="SAM" id="Phobius"/>
    </source>
</evidence>
<reference evidence="2" key="2">
    <citation type="submission" date="2023-02" db="EMBL/GenBank/DDBJ databases">
        <authorList>
            <person name="Swenson N.G."/>
            <person name="Wegrzyn J.L."/>
            <person name="Mcevoy S.L."/>
        </authorList>
    </citation>
    <scope>NUCLEOTIDE SEQUENCE</scope>
    <source>
        <strain evidence="2">91603</strain>
        <tissue evidence="2">Leaf</tissue>
    </source>
</reference>
<dbReference type="Proteomes" id="UP001064489">
    <property type="component" value="Chromosome 2"/>
</dbReference>
<dbReference type="AlphaFoldDB" id="A0AAD5IFS3"/>
<gene>
    <name evidence="2" type="ORF">LWI28_006066</name>
</gene>
<feature type="transmembrane region" description="Helical" evidence="1">
    <location>
        <begin position="35"/>
        <end position="60"/>
    </location>
</feature>
<organism evidence="2 3">
    <name type="scientific">Acer negundo</name>
    <name type="common">Box elder</name>
    <dbReference type="NCBI Taxonomy" id="4023"/>
    <lineage>
        <taxon>Eukaryota</taxon>
        <taxon>Viridiplantae</taxon>
        <taxon>Streptophyta</taxon>
        <taxon>Embryophyta</taxon>
        <taxon>Tracheophyta</taxon>
        <taxon>Spermatophyta</taxon>
        <taxon>Magnoliopsida</taxon>
        <taxon>eudicotyledons</taxon>
        <taxon>Gunneridae</taxon>
        <taxon>Pentapetalae</taxon>
        <taxon>rosids</taxon>
        <taxon>malvids</taxon>
        <taxon>Sapindales</taxon>
        <taxon>Sapindaceae</taxon>
        <taxon>Hippocastanoideae</taxon>
        <taxon>Acereae</taxon>
        <taxon>Acer</taxon>
    </lineage>
</organism>
<sequence length="71" mass="7774">MELDSRMSLILKRDWLTGAYILLGFRRFPMVGQVALVELVVCLEALAMAILVVGAVQVVMVEVTGPSFHGI</sequence>
<keyword evidence="1" id="KW-1133">Transmembrane helix</keyword>
<keyword evidence="3" id="KW-1185">Reference proteome</keyword>